<dbReference type="SUPFAM" id="SSF54001">
    <property type="entry name" value="Cysteine proteinases"/>
    <property type="match status" value="1"/>
</dbReference>
<evidence type="ECO:0000256" key="7">
    <source>
        <dbReference type="PIRSR" id="PIRSR622684-1"/>
    </source>
</evidence>
<dbReference type="InterPro" id="IPR022682">
    <property type="entry name" value="Calpain_domain_III"/>
</dbReference>
<keyword evidence="6" id="KW-0106">Calcium</keyword>
<evidence type="ECO:0000256" key="4">
    <source>
        <dbReference type="ARBA" id="ARBA00022801"/>
    </source>
</evidence>
<comment type="similarity">
    <text evidence="1">Belongs to the peptidase C2 family.</text>
</comment>
<dbReference type="InterPro" id="IPR022683">
    <property type="entry name" value="Calpain_III"/>
</dbReference>
<evidence type="ECO:0000256" key="8">
    <source>
        <dbReference type="PROSITE-ProRule" id="PRU00239"/>
    </source>
</evidence>
<dbReference type="InterPro" id="IPR018247">
    <property type="entry name" value="EF_Hand_1_Ca_BS"/>
</dbReference>
<keyword evidence="5" id="KW-0788">Thiol protease</keyword>
<dbReference type="PANTHER" id="PTHR10183">
    <property type="entry name" value="CALPAIN"/>
    <property type="match status" value="1"/>
</dbReference>
<protein>
    <submittedName>
        <fullName evidence="11">Uncharacterized protein</fullName>
    </submittedName>
</protein>
<dbReference type="Pfam" id="PF00648">
    <property type="entry name" value="Peptidase_C2"/>
    <property type="match status" value="1"/>
</dbReference>
<gene>
    <name evidence="11" type="ORF">SKAU_G00091310</name>
</gene>
<dbReference type="Gene3D" id="1.10.238.10">
    <property type="entry name" value="EF-hand"/>
    <property type="match status" value="1"/>
</dbReference>
<keyword evidence="4" id="KW-0378">Hydrolase</keyword>
<dbReference type="GO" id="GO:0006508">
    <property type="term" value="P:proteolysis"/>
    <property type="evidence" value="ECO:0007669"/>
    <property type="project" value="UniProtKB-KW"/>
</dbReference>
<evidence type="ECO:0000259" key="9">
    <source>
        <dbReference type="PROSITE" id="PS50203"/>
    </source>
</evidence>
<dbReference type="PRINTS" id="PR00704">
    <property type="entry name" value="CALPAIN"/>
</dbReference>
<dbReference type="GO" id="GO:0005737">
    <property type="term" value="C:cytoplasm"/>
    <property type="evidence" value="ECO:0007669"/>
    <property type="project" value="TreeGrafter"/>
</dbReference>
<comment type="caution">
    <text evidence="8">Lacks conserved residue(s) required for the propagation of feature annotation.</text>
</comment>
<evidence type="ECO:0000313" key="11">
    <source>
        <dbReference type="EMBL" id="KAJ8369103.1"/>
    </source>
</evidence>
<dbReference type="FunFam" id="2.60.120.380:FF:000011">
    <property type="entry name" value="Calpain 12"/>
    <property type="match status" value="1"/>
</dbReference>
<dbReference type="GO" id="GO:0004198">
    <property type="term" value="F:calcium-dependent cysteine-type endopeptidase activity"/>
    <property type="evidence" value="ECO:0007669"/>
    <property type="project" value="InterPro"/>
</dbReference>
<dbReference type="SUPFAM" id="SSF47473">
    <property type="entry name" value="EF-hand"/>
    <property type="match status" value="1"/>
</dbReference>
<feature type="active site" evidence="7">
    <location>
        <position position="63"/>
    </location>
</feature>
<keyword evidence="2" id="KW-0645">Protease</keyword>
<dbReference type="SMART" id="SM00720">
    <property type="entry name" value="calpain_III"/>
    <property type="match status" value="1"/>
</dbReference>
<dbReference type="FunFam" id="3.90.70.10:FF:000001">
    <property type="entry name" value="Calpain-1 catalytic subunit"/>
    <property type="match status" value="1"/>
</dbReference>
<organism evidence="11 12">
    <name type="scientific">Synaphobranchus kaupii</name>
    <name type="common">Kaup's arrowtooth eel</name>
    <dbReference type="NCBI Taxonomy" id="118154"/>
    <lineage>
        <taxon>Eukaryota</taxon>
        <taxon>Metazoa</taxon>
        <taxon>Chordata</taxon>
        <taxon>Craniata</taxon>
        <taxon>Vertebrata</taxon>
        <taxon>Euteleostomi</taxon>
        <taxon>Actinopterygii</taxon>
        <taxon>Neopterygii</taxon>
        <taxon>Teleostei</taxon>
        <taxon>Anguilliformes</taxon>
        <taxon>Synaphobranchidae</taxon>
        <taxon>Synaphobranchus</taxon>
    </lineage>
</organism>
<keyword evidence="12" id="KW-1185">Reference proteome</keyword>
<dbReference type="InterPro" id="IPR001300">
    <property type="entry name" value="Peptidase_C2_calpain_cat"/>
</dbReference>
<dbReference type="InterPro" id="IPR002048">
    <property type="entry name" value="EF_hand_dom"/>
</dbReference>
<dbReference type="AlphaFoldDB" id="A0A9Q1FXK3"/>
<evidence type="ECO:0000256" key="3">
    <source>
        <dbReference type="ARBA" id="ARBA00022723"/>
    </source>
</evidence>
<accession>A0A9Q1FXK3</accession>
<dbReference type="PROSITE" id="PS50203">
    <property type="entry name" value="CALPAIN_CAT"/>
    <property type="match status" value="1"/>
</dbReference>
<dbReference type="Proteomes" id="UP001152622">
    <property type="component" value="Chromosome 3"/>
</dbReference>
<feature type="domain" description="Calpain catalytic" evidence="9">
    <location>
        <begin position="1"/>
        <end position="148"/>
    </location>
</feature>
<name>A0A9Q1FXK3_SYNKA</name>
<dbReference type="PANTHER" id="PTHR10183:SF434">
    <property type="entry name" value="CALPAIN-3"/>
    <property type="match status" value="1"/>
</dbReference>
<feature type="active site" evidence="7">
    <location>
        <position position="87"/>
    </location>
</feature>
<evidence type="ECO:0000256" key="2">
    <source>
        <dbReference type="ARBA" id="ARBA00022670"/>
    </source>
</evidence>
<dbReference type="PROSITE" id="PS50222">
    <property type="entry name" value="EF_HAND_2"/>
    <property type="match status" value="2"/>
</dbReference>
<dbReference type="SUPFAM" id="SSF49758">
    <property type="entry name" value="Calpain large subunit, middle domain (domain III)"/>
    <property type="match status" value="1"/>
</dbReference>
<reference evidence="11" key="1">
    <citation type="journal article" date="2023" name="Science">
        <title>Genome structures resolve the early diversification of teleost fishes.</title>
        <authorList>
            <person name="Parey E."/>
            <person name="Louis A."/>
            <person name="Montfort J."/>
            <person name="Bouchez O."/>
            <person name="Roques C."/>
            <person name="Iampietro C."/>
            <person name="Lluch J."/>
            <person name="Castinel A."/>
            <person name="Donnadieu C."/>
            <person name="Desvignes T."/>
            <person name="Floi Bucao C."/>
            <person name="Jouanno E."/>
            <person name="Wen M."/>
            <person name="Mejri S."/>
            <person name="Dirks R."/>
            <person name="Jansen H."/>
            <person name="Henkel C."/>
            <person name="Chen W.J."/>
            <person name="Zahm M."/>
            <person name="Cabau C."/>
            <person name="Klopp C."/>
            <person name="Thompson A.W."/>
            <person name="Robinson-Rechavi M."/>
            <person name="Braasch I."/>
            <person name="Lecointre G."/>
            <person name="Bobe J."/>
            <person name="Postlethwait J.H."/>
            <person name="Berthelot C."/>
            <person name="Roest Crollius H."/>
            <person name="Guiguen Y."/>
        </authorList>
    </citation>
    <scope>NUCLEOTIDE SEQUENCE</scope>
    <source>
        <strain evidence="11">WJC10195</strain>
    </source>
</reference>
<dbReference type="Gene3D" id="3.90.70.10">
    <property type="entry name" value="Cysteine proteinases"/>
    <property type="match status" value="1"/>
</dbReference>
<evidence type="ECO:0000313" key="12">
    <source>
        <dbReference type="Proteomes" id="UP001152622"/>
    </source>
</evidence>
<proteinExistence type="inferred from homology"/>
<feature type="domain" description="EF-hand" evidence="10">
    <location>
        <begin position="371"/>
        <end position="406"/>
    </location>
</feature>
<comment type="caution">
    <text evidence="11">The sequence shown here is derived from an EMBL/GenBank/DDBJ whole genome shotgun (WGS) entry which is preliminary data.</text>
</comment>
<dbReference type="InterPro" id="IPR011992">
    <property type="entry name" value="EF-hand-dom_pair"/>
</dbReference>
<evidence type="ECO:0000256" key="1">
    <source>
        <dbReference type="ARBA" id="ARBA00007623"/>
    </source>
</evidence>
<evidence type="ECO:0000256" key="5">
    <source>
        <dbReference type="ARBA" id="ARBA00022807"/>
    </source>
</evidence>
<dbReference type="PROSITE" id="PS00018">
    <property type="entry name" value="EF_HAND_1"/>
    <property type="match status" value="2"/>
</dbReference>
<dbReference type="FunFam" id="1.10.238.10:FF:000530">
    <property type="entry name" value="Zgc:85932"/>
    <property type="match status" value="1"/>
</dbReference>
<dbReference type="InterPro" id="IPR038765">
    <property type="entry name" value="Papain-like_cys_pep_sf"/>
</dbReference>
<dbReference type="GO" id="GO:0005509">
    <property type="term" value="F:calcium ion binding"/>
    <property type="evidence" value="ECO:0007669"/>
    <property type="project" value="InterPro"/>
</dbReference>
<evidence type="ECO:0000256" key="6">
    <source>
        <dbReference type="ARBA" id="ARBA00022837"/>
    </source>
</evidence>
<dbReference type="InterPro" id="IPR022684">
    <property type="entry name" value="Calpain_cysteine_protease"/>
</dbReference>
<dbReference type="OrthoDB" id="424753at2759"/>
<dbReference type="SMART" id="SM00230">
    <property type="entry name" value="CysPc"/>
    <property type="match status" value="1"/>
</dbReference>
<evidence type="ECO:0000259" key="10">
    <source>
        <dbReference type="PROSITE" id="PS50222"/>
    </source>
</evidence>
<dbReference type="EMBL" id="JAINUF010000003">
    <property type="protein sequence ID" value="KAJ8369103.1"/>
    <property type="molecule type" value="Genomic_DNA"/>
</dbReference>
<sequence length="500" mass="56378">MGFPHEAMVDMTGGVTEVQSVAALPRDLAGFLQPLLKKGSLINCASGQGPVEKTSEFGIVFRHAYSLTGVEKIKTKRGHAELVRVHNPWGGVEWKGPWSDISDGSEWSEVSEEEQRRVNRVTMEDGEFWMSVPDFRQHFDTVEFCHLHTGTLSKLGTAQRPWYCTMHHGSWVRSLSAGGPPAGGWFWRNPQFSLTLFEEDNDSSEDKPTCTFMVALMQKHKRRTGAQMALNIHIYQARSGASFLSSLDLTLLRPMLNLREYNQRREVVLHGRLAPGNYIIIPSMAAANQEGEFILRVLTEKSNIAVPVEIDEDIPPEPTPPTEPPLLPSTAAACQLFKKHCSSGHCPPAMLLKLLKEVIGGGVMAGYEKGLCLEHCKSFVALMDSNGSGWLDLEEFQELWKRFRAWTDIFAKFDKNNSQSLDYTEIRPALMAAGLWVDQFLIQLIGQRYTEPDMTISYSGFLFLLLKLDSMIIKFKSYDMMGMGTVSVDYRQWLHLTMYN</sequence>
<keyword evidence="3" id="KW-0479">Metal-binding</keyword>
<dbReference type="Pfam" id="PF01067">
    <property type="entry name" value="Calpain_III"/>
    <property type="match status" value="1"/>
</dbReference>
<feature type="domain" description="EF-hand" evidence="10">
    <location>
        <begin position="408"/>
        <end position="436"/>
    </location>
</feature>
<dbReference type="Gene3D" id="2.60.120.380">
    <property type="match status" value="1"/>
</dbReference>
<dbReference type="InterPro" id="IPR036213">
    <property type="entry name" value="Calpain_III_sf"/>
</dbReference>